<dbReference type="EMBL" id="JAHDYR010000015">
    <property type="protein sequence ID" value="KAG9394353.1"/>
    <property type="molecule type" value="Genomic_DNA"/>
</dbReference>
<protein>
    <submittedName>
        <fullName evidence="2">DDE superfamily endonuclease</fullName>
    </submittedName>
</protein>
<dbReference type="Proteomes" id="UP000717585">
    <property type="component" value="Unassembled WGS sequence"/>
</dbReference>
<dbReference type="OrthoDB" id="127242at2759"/>
<dbReference type="Pfam" id="PF13358">
    <property type="entry name" value="DDE_3"/>
    <property type="match status" value="1"/>
</dbReference>
<evidence type="ECO:0000259" key="1">
    <source>
        <dbReference type="Pfam" id="PF13358"/>
    </source>
</evidence>
<evidence type="ECO:0000313" key="3">
    <source>
        <dbReference type="Proteomes" id="UP000717585"/>
    </source>
</evidence>
<organism evidence="2 3">
    <name type="scientific">Carpediemonas membranifera</name>
    <dbReference type="NCBI Taxonomy" id="201153"/>
    <lineage>
        <taxon>Eukaryota</taxon>
        <taxon>Metamonada</taxon>
        <taxon>Carpediemonas-like organisms</taxon>
        <taxon>Carpediemonas</taxon>
    </lineage>
</organism>
<dbReference type="InterPro" id="IPR036397">
    <property type="entry name" value="RNaseH_sf"/>
</dbReference>
<keyword evidence="2" id="KW-0540">Nuclease</keyword>
<dbReference type="GO" id="GO:0003676">
    <property type="term" value="F:nucleic acid binding"/>
    <property type="evidence" value="ECO:0007669"/>
    <property type="project" value="InterPro"/>
</dbReference>
<evidence type="ECO:0000313" key="2">
    <source>
        <dbReference type="EMBL" id="KAG9394353.1"/>
    </source>
</evidence>
<dbReference type="PANTHER" id="PTHR46564">
    <property type="entry name" value="TRANSPOSASE"/>
    <property type="match status" value="1"/>
</dbReference>
<dbReference type="InterPro" id="IPR038717">
    <property type="entry name" value="Tc1-like_DDE_dom"/>
</dbReference>
<gene>
    <name evidence="2" type="ORF">J8273_3993</name>
</gene>
<proteinExistence type="predicted"/>
<reference evidence="2" key="1">
    <citation type="submission" date="2021-05" db="EMBL/GenBank/DDBJ databases">
        <title>A free-living protist that lacks canonical eukaryotic 1 DNA replication and segregation systems.</title>
        <authorList>
            <person name="Salas-Leiva D.E."/>
            <person name="Tromer E.C."/>
            <person name="Curtis B.A."/>
            <person name="Jerlstrom-Hultqvist J."/>
            <person name="Kolisko M."/>
            <person name="Yi Z."/>
            <person name="Salas-Leiva J.S."/>
            <person name="Gallot-Lavallee L."/>
            <person name="Kops G.J.P.L."/>
            <person name="Archibald J.M."/>
            <person name="Simpson A.G.B."/>
            <person name="Roger A.J."/>
        </authorList>
    </citation>
    <scope>NUCLEOTIDE SEQUENCE</scope>
    <source>
        <strain evidence="2">BICM</strain>
    </source>
</reference>
<feature type="domain" description="Tc1-like transposase DDE" evidence="1">
    <location>
        <begin position="42"/>
        <end position="185"/>
    </location>
</feature>
<name>A0A8J6B2J2_9EUKA</name>
<keyword evidence="3" id="KW-1185">Reference proteome</keyword>
<keyword evidence="2" id="KW-0378">Hydrolase</keyword>
<sequence length="223" mass="25898">MAAPEGQTFTRKVIDRRAQEARKWEFNRFVNELYPLYQGMDQLVFGDETAKDLRAGRRLRGYSRKGERCKIVLSFARGQRYSICAWQNSEGFLAHSITEGTFTSHSFYYAFLKDVYYRLSPWPGPNSIVIIDNARIHKLPELRTAIEQVGAKLIFLPPYSPHLNPIKQTFGIIKSRLARSRAIYETDPLNTLRLVFTEACHPNNHSLFSHHGYHDTFFEVSHK</sequence>
<keyword evidence="2" id="KW-0255">Endonuclease</keyword>
<dbReference type="Gene3D" id="3.30.420.10">
    <property type="entry name" value="Ribonuclease H-like superfamily/Ribonuclease H"/>
    <property type="match status" value="1"/>
</dbReference>
<dbReference type="PANTHER" id="PTHR46564:SF1">
    <property type="entry name" value="TRANSPOSASE"/>
    <property type="match status" value="1"/>
</dbReference>
<dbReference type="GO" id="GO:0004519">
    <property type="term" value="F:endonuclease activity"/>
    <property type="evidence" value="ECO:0007669"/>
    <property type="project" value="UniProtKB-KW"/>
</dbReference>
<accession>A0A8J6B2J2</accession>
<comment type="caution">
    <text evidence="2">The sequence shown here is derived from an EMBL/GenBank/DDBJ whole genome shotgun (WGS) entry which is preliminary data.</text>
</comment>
<dbReference type="AlphaFoldDB" id="A0A8J6B2J2"/>